<gene>
    <name evidence="3" type="ORF">EC580_10860</name>
</gene>
<dbReference type="PANTHER" id="PTHR45947:SF3">
    <property type="entry name" value="SULFOQUINOVOSYL TRANSFERASE SQD2"/>
    <property type="match status" value="1"/>
</dbReference>
<dbReference type="Pfam" id="PF13439">
    <property type="entry name" value="Glyco_transf_4"/>
    <property type="match status" value="1"/>
</dbReference>
<evidence type="ECO:0000313" key="3">
    <source>
        <dbReference type="EMBL" id="RNF59608.1"/>
    </source>
</evidence>
<dbReference type="InterPro" id="IPR050194">
    <property type="entry name" value="Glycosyltransferase_grp1"/>
</dbReference>
<comment type="caution">
    <text evidence="3">The sequence shown here is derived from an EMBL/GenBank/DDBJ whole genome shotgun (WGS) entry which is preliminary data.</text>
</comment>
<dbReference type="GO" id="GO:0016757">
    <property type="term" value="F:glycosyltransferase activity"/>
    <property type="evidence" value="ECO:0007669"/>
    <property type="project" value="InterPro"/>
</dbReference>
<reference evidence="3" key="1">
    <citation type="submission" date="2018-10" db="EMBL/GenBank/DDBJ databases">
        <title>Acidithiobacillus sulfuriphilus sp. nov.: an extremely acidophilic sulfur-oxidizing chemolithotroph isolated from a neutral pH environment.</title>
        <authorList>
            <person name="Falagan C."/>
            <person name="Moya-Beltran A."/>
            <person name="Quatrini R."/>
            <person name="Johnson D.B."/>
        </authorList>
    </citation>
    <scope>NUCLEOTIDE SEQUENCE [LARGE SCALE GENOMIC DNA]</scope>
    <source>
        <strain evidence="3">CJ-2</strain>
    </source>
</reference>
<evidence type="ECO:0000259" key="1">
    <source>
        <dbReference type="Pfam" id="PF00534"/>
    </source>
</evidence>
<dbReference type="CDD" id="cd03814">
    <property type="entry name" value="GT4-like"/>
    <property type="match status" value="1"/>
</dbReference>
<keyword evidence="3" id="KW-0808">Transferase</keyword>
<dbReference type="InterPro" id="IPR028098">
    <property type="entry name" value="Glyco_trans_4-like_N"/>
</dbReference>
<proteinExistence type="predicted"/>
<protein>
    <submittedName>
        <fullName evidence="3">Glycosyltransferase family 1 protein</fullName>
    </submittedName>
</protein>
<dbReference type="EMBL" id="RIZI01000183">
    <property type="protein sequence ID" value="RNF59608.1"/>
    <property type="molecule type" value="Genomic_DNA"/>
</dbReference>
<feature type="domain" description="Glycosyltransferase subfamily 4-like N-terminal" evidence="2">
    <location>
        <begin position="19"/>
        <end position="178"/>
    </location>
</feature>
<dbReference type="AlphaFoldDB" id="A0A3M8QTR9"/>
<dbReference type="InterPro" id="IPR001296">
    <property type="entry name" value="Glyco_trans_1"/>
</dbReference>
<organism evidence="3">
    <name type="scientific">Acidithiobacillus sulfuriphilus</name>
    <dbReference type="NCBI Taxonomy" id="1867749"/>
    <lineage>
        <taxon>Bacteria</taxon>
        <taxon>Pseudomonadati</taxon>
        <taxon>Pseudomonadota</taxon>
        <taxon>Acidithiobacillia</taxon>
        <taxon>Acidithiobacillales</taxon>
        <taxon>Acidithiobacillaceae</taxon>
        <taxon>Acidithiobacillus</taxon>
    </lineage>
</organism>
<dbReference type="PANTHER" id="PTHR45947">
    <property type="entry name" value="SULFOQUINOVOSYL TRANSFERASE SQD2"/>
    <property type="match status" value="1"/>
</dbReference>
<sequence>MKMASLHLTLLTETFPPEVNGVARTLQRLVDVLTARGHRVSVLRPRQRREAAGPHLFPATALPLYPQLRMGWALPGQMSRRLCSLQPDLLHIATEGPLGLAALLAARRLDLPVVSSFHTNFDGYAHHYGLRILQNLARSYLRRFHNATLLTLVPSLGTQALLAERGFCNLALWRRGVDGGQFHPHFRDERLRASLGLQADDILLLNVGRLALEKNIPAVVGAFRALSQRWRGPQRLHLALVGDGPLLVQFRQEKTENMTLAGMQIGMDLARWYASADLFCFPSCSETFGNVVLEAMASGLPVLAYDCPGVNEQFRHGEEGVLLPRDGDFSAAMEALCRDPGLRRAMGNRARQRAEGCDWGTVFDELLVHYQGVLQRHGEASARGLNPPP</sequence>
<dbReference type="Pfam" id="PF00534">
    <property type="entry name" value="Glycos_transf_1"/>
    <property type="match status" value="1"/>
</dbReference>
<evidence type="ECO:0000259" key="2">
    <source>
        <dbReference type="Pfam" id="PF13439"/>
    </source>
</evidence>
<accession>A0A3M8QTR9</accession>
<name>A0A3M8QTR9_9PROT</name>
<dbReference type="SUPFAM" id="SSF53756">
    <property type="entry name" value="UDP-Glycosyltransferase/glycogen phosphorylase"/>
    <property type="match status" value="1"/>
</dbReference>
<dbReference type="Gene3D" id="3.40.50.2000">
    <property type="entry name" value="Glycogen Phosphorylase B"/>
    <property type="match status" value="2"/>
</dbReference>
<feature type="domain" description="Glycosyl transferase family 1" evidence="1">
    <location>
        <begin position="189"/>
        <end position="353"/>
    </location>
</feature>
<dbReference type="OrthoDB" id="9802525at2"/>